<dbReference type="InterPro" id="IPR011652">
    <property type="entry name" value="MORN_2"/>
</dbReference>
<gene>
    <name evidence="1" type="ORF">HKT18_09810</name>
</gene>
<evidence type="ECO:0000313" key="1">
    <source>
        <dbReference type="EMBL" id="NNT72510.1"/>
    </source>
</evidence>
<dbReference type="Pfam" id="PF07661">
    <property type="entry name" value="MORN_2"/>
    <property type="match status" value="2"/>
</dbReference>
<dbReference type="AlphaFoldDB" id="A0A7Y3VZ93"/>
<dbReference type="Gene3D" id="3.90.930.1">
    <property type="match status" value="1"/>
</dbReference>
<reference evidence="1 2" key="1">
    <citation type="submission" date="2020-05" db="EMBL/GenBank/DDBJ databases">
        <title>Draft genome of Flavobacterium sp. IMCC34852.</title>
        <authorList>
            <person name="Song J."/>
            <person name="Cho J.-C."/>
        </authorList>
    </citation>
    <scope>NUCLEOTIDE SEQUENCE [LARGE SCALE GENOMIC DNA]</scope>
    <source>
        <strain evidence="1 2">IMCC34852</strain>
    </source>
</reference>
<protein>
    <recommendedName>
        <fullName evidence="3">Toxin-antitoxin system YwqK family antitoxin</fullName>
    </recommendedName>
</protein>
<dbReference type="PANTHER" id="PTHR33706:SF1">
    <property type="entry name" value="TPR REPEAT PROTEIN"/>
    <property type="match status" value="1"/>
</dbReference>
<dbReference type="SUPFAM" id="SSF82185">
    <property type="entry name" value="Histone H3 K4-specific methyltransferase SET7/9 N-terminal domain"/>
    <property type="match status" value="2"/>
</dbReference>
<dbReference type="RefSeq" id="WP_171222676.1">
    <property type="nucleotide sequence ID" value="NZ_CP121446.1"/>
</dbReference>
<evidence type="ECO:0008006" key="3">
    <source>
        <dbReference type="Google" id="ProtNLM"/>
    </source>
</evidence>
<organism evidence="1 2">
    <name type="scientific">Flavobacterium rivulicola</name>
    <dbReference type="NCBI Taxonomy" id="2732161"/>
    <lineage>
        <taxon>Bacteria</taxon>
        <taxon>Pseudomonadati</taxon>
        <taxon>Bacteroidota</taxon>
        <taxon>Flavobacteriia</taxon>
        <taxon>Flavobacteriales</taxon>
        <taxon>Flavobacteriaceae</taxon>
        <taxon>Flavobacterium</taxon>
    </lineage>
</organism>
<keyword evidence="2" id="KW-1185">Reference proteome</keyword>
<name>A0A7Y3VZ93_9FLAO</name>
<dbReference type="PANTHER" id="PTHR33706">
    <property type="entry name" value="MORN VARIANT REPEAT PROTEIN"/>
    <property type="match status" value="1"/>
</dbReference>
<accession>A0A7Y3VZ93</accession>
<proteinExistence type="predicted"/>
<sequence>MKYIFFFLLNTFFLFAQDFNKLDENGKKHGLWKGIYEESKRPRYEGTFEHGKEVGVFKFFDDTKAGTIIATRDFSANDNSCYTTFYNQKNNKVSEGKVVDKQFEGEWKYYHLNSPVIMTLEYYSKGKLNGVRKVYYNSGKIAEETTYKNGIKEGSYKSYAENDVVMEESNYKNGELDGQAIYRDATNKITGQGLFKNGKKVGIWKVLEKGKVKEVNMNYENKNFKRPNMPKQPTE</sequence>
<dbReference type="Proteomes" id="UP000536509">
    <property type="component" value="Unassembled WGS sequence"/>
</dbReference>
<dbReference type="EMBL" id="JABEVX010000005">
    <property type="protein sequence ID" value="NNT72510.1"/>
    <property type="molecule type" value="Genomic_DNA"/>
</dbReference>
<comment type="caution">
    <text evidence="1">The sequence shown here is derived from an EMBL/GenBank/DDBJ whole genome shotgun (WGS) entry which is preliminary data.</text>
</comment>
<evidence type="ECO:0000313" key="2">
    <source>
        <dbReference type="Proteomes" id="UP000536509"/>
    </source>
</evidence>